<dbReference type="InterPro" id="IPR036271">
    <property type="entry name" value="Tet_transcr_reg_TetR-rel_C_sf"/>
</dbReference>
<evidence type="ECO:0000256" key="1">
    <source>
        <dbReference type="ARBA" id="ARBA00023015"/>
    </source>
</evidence>
<dbReference type="Gene3D" id="1.10.357.10">
    <property type="entry name" value="Tetracycline Repressor, domain 2"/>
    <property type="match status" value="1"/>
</dbReference>
<evidence type="ECO:0000259" key="6">
    <source>
        <dbReference type="PROSITE" id="PS50977"/>
    </source>
</evidence>
<dbReference type="PANTHER" id="PTHR47506">
    <property type="entry name" value="TRANSCRIPTIONAL REGULATORY PROTEIN"/>
    <property type="match status" value="1"/>
</dbReference>
<evidence type="ECO:0000313" key="8">
    <source>
        <dbReference type="Proteomes" id="UP001597479"/>
    </source>
</evidence>
<dbReference type="PANTHER" id="PTHR47506:SF6">
    <property type="entry name" value="HTH-TYPE TRANSCRIPTIONAL REPRESSOR NEMR"/>
    <property type="match status" value="1"/>
</dbReference>
<accession>A0ABW5VQ38</accession>
<evidence type="ECO:0000256" key="4">
    <source>
        <dbReference type="PROSITE-ProRule" id="PRU00335"/>
    </source>
</evidence>
<dbReference type="InterPro" id="IPR001647">
    <property type="entry name" value="HTH_TetR"/>
</dbReference>
<comment type="caution">
    <text evidence="7">The sequence shown here is derived from an EMBL/GenBank/DDBJ whole genome shotgun (WGS) entry which is preliminary data.</text>
</comment>
<feature type="compositionally biased region" description="Basic and acidic residues" evidence="5">
    <location>
        <begin position="189"/>
        <end position="199"/>
    </location>
</feature>
<dbReference type="Pfam" id="PF00440">
    <property type="entry name" value="TetR_N"/>
    <property type="match status" value="1"/>
</dbReference>
<dbReference type="SUPFAM" id="SSF48498">
    <property type="entry name" value="Tetracyclin repressor-like, C-terminal domain"/>
    <property type="match status" value="1"/>
</dbReference>
<dbReference type="Pfam" id="PF17940">
    <property type="entry name" value="TetR_C_31"/>
    <property type="match status" value="1"/>
</dbReference>
<dbReference type="RefSeq" id="WP_377180148.1">
    <property type="nucleotide sequence ID" value="NZ_JBHUOG010000001.1"/>
</dbReference>
<evidence type="ECO:0000256" key="3">
    <source>
        <dbReference type="ARBA" id="ARBA00023163"/>
    </source>
</evidence>
<keyword evidence="3" id="KW-0804">Transcription</keyword>
<feature type="region of interest" description="Disordered" evidence="5">
    <location>
        <begin position="180"/>
        <end position="199"/>
    </location>
</feature>
<evidence type="ECO:0000256" key="2">
    <source>
        <dbReference type="ARBA" id="ARBA00023125"/>
    </source>
</evidence>
<protein>
    <submittedName>
        <fullName evidence="7">TetR/AcrR family transcriptional regulator</fullName>
    </submittedName>
</protein>
<evidence type="ECO:0000313" key="7">
    <source>
        <dbReference type="EMBL" id="MFD2792485.1"/>
    </source>
</evidence>
<keyword evidence="1" id="KW-0805">Transcription regulation</keyword>
<reference evidence="8" key="1">
    <citation type="journal article" date="2019" name="Int. J. Syst. Evol. Microbiol.">
        <title>The Global Catalogue of Microorganisms (GCM) 10K type strain sequencing project: providing services to taxonomists for standard genome sequencing and annotation.</title>
        <authorList>
            <consortium name="The Broad Institute Genomics Platform"/>
            <consortium name="The Broad Institute Genome Sequencing Center for Infectious Disease"/>
            <person name="Wu L."/>
            <person name="Ma J."/>
        </authorList>
    </citation>
    <scope>NUCLEOTIDE SEQUENCE [LARGE SCALE GENOMIC DNA]</scope>
    <source>
        <strain evidence="8">CCM 7044</strain>
    </source>
</reference>
<dbReference type="InterPro" id="IPR009057">
    <property type="entry name" value="Homeodomain-like_sf"/>
</dbReference>
<gene>
    <name evidence="7" type="ORF">ACFS27_02890</name>
</gene>
<proteinExistence type="predicted"/>
<evidence type="ECO:0000256" key="5">
    <source>
        <dbReference type="SAM" id="MobiDB-lite"/>
    </source>
</evidence>
<keyword evidence="2 4" id="KW-0238">DNA-binding</keyword>
<organism evidence="7 8">
    <name type="scientific">Promicromonospora vindobonensis</name>
    <dbReference type="NCBI Taxonomy" id="195748"/>
    <lineage>
        <taxon>Bacteria</taxon>
        <taxon>Bacillati</taxon>
        <taxon>Actinomycetota</taxon>
        <taxon>Actinomycetes</taxon>
        <taxon>Micrococcales</taxon>
        <taxon>Promicromonosporaceae</taxon>
        <taxon>Promicromonospora</taxon>
    </lineage>
</organism>
<dbReference type="EMBL" id="JBHUOG010000001">
    <property type="protein sequence ID" value="MFD2792485.1"/>
    <property type="molecule type" value="Genomic_DNA"/>
</dbReference>
<dbReference type="InterPro" id="IPR041583">
    <property type="entry name" value="TetR_C_31"/>
</dbReference>
<keyword evidence="8" id="KW-1185">Reference proteome</keyword>
<dbReference type="PROSITE" id="PS50977">
    <property type="entry name" value="HTH_TETR_2"/>
    <property type="match status" value="1"/>
</dbReference>
<feature type="DNA-binding region" description="H-T-H motif" evidence="4">
    <location>
        <begin position="31"/>
        <end position="50"/>
    </location>
</feature>
<dbReference type="Proteomes" id="UP001597479">
    <property type="component" value="Unassembled WGS sequence"/>
</dbReference>
<feature type="domain" description="HTH tetR-type" evidence="6">
    <location>
        <begin position="8"/>
        <end position="68"/>
    </location>
</feature>
<name>A0ABW5VQ38_9MICO</name>
<dbReference type="SUPFAM" id="SSF46689">
    <property type="entry name" value="Homeodomain-like"/>
    <property type="match status" value="1"/>
</dbReference>
<sequence>MTVRRHDPGRRNRIIDACLDLITEVGVAGVSHRKVAALADVPLGSMTYHFAGMDELLREAFGRFSRSVSDGFEQRMSEATDLASARAAVIEIITRDVFGSQRDLVLTHELYTLAAREPAFRELTNAWMARSRAALERHFDPVTARMLDALIEGLTIHRALDTEPPHRDTMTEAVRRITAGPGDVIGRTSGDRQPELPIA</sequence>